<feature type="compositionally biased region" description="Polar residues" evidence="9">
    <location>
        <begin position="8"/>
        <end position="34"/>
    </location>
</feature>
<feature type="compositionally biased region" description="Polar residues" evidence="9">
    <location>
        <begin position="197"/>
        <end position="206"/>
    </location>
</feature>
<dbReference type="InterPro" id="IPR052592">
    <property type="entry name" value="LRR-RLK"/>
</dbReference>
<dbReference type="EMBL" id="QEAP01000392">
    <property type="protein sequence ID" value="TPX67598.1"/>
    <property type="molecule type" value="Genomic_DNA"/>
</dbReference>
<dbReference type="SUPFAM" id="SSF52058">
    <property type="entry name" value="L domain-like"/>
    <property type="match status" value="1"/>
</dbReference>
<feature type="region of interest" description="Disordered" evidence="9">
    <location>
        <begin position="308"/>
        <end position="328"/>
    </location>
</feature>
<keyword evidence="3 10" id="KW-0812">Transmembrane</keyword>
<feature type="compositionally biased region" description="Polar residues" evidence="9">
    <location>
        <begin position="114"/>
        <end position="127"/>
    </location>
</feature>
<dbReference type="GO" id="GO:0006952">
    <property type="term" value="P:defense response"/>
    <property type="evidence" value="ECO:0007669"/>
    <property type="project" value="UniProtKB-ARBA"/>
</dbReference>
<feature type="region of interest" description="Disordered" evidence="9">
    <location>
        <begin position="236"/>
        <end position="255"/>
    </location>
</feature>
<organism evidence="11 12">
    <name type="scientific">Chytriomyces confervae</name>
    <dbReference type="NCBI Taxonomy" id="246404"/>
    <lineage>
        <taxon>Eukaryota</taxon>
        <taxon>Fungi</taxon>
        <taxon>Fungi incertae sedis</taxon>
        <taxon>Chytridiomycota</taxon>
        <taxon>Chytridiomycota incertae sedis</taxon>
        <taxon>Chytridiomycetes</taxon>
        <taxon>Chytridiales</taxon>
        <taxon>Chytriomycetaceae</taxon>
        <taxon>Chytriomyces</taxon>
    </lineage>
</organism>
<evidence type="ECO:0000256" key="5">
    <source>
        <dbReference type="ARBA" id="ARBA00022737"/>
    </source>
</evidence>
<proteinExistence type="predicted"/>
<dbReference type="InterPro" id="IPR003591">
    <property type="entry name" value="Leu-rich_rpt_typical-subtyp"/>
</dbReference>
<name>A0A507EWQ1_9FUNG</name>
<keyword evidence="7 10" id="KW-0472">Membrane</keyword>
<evidence type="ECO:0000256" key="6">
    <source>
        <dbReference type="ARBA" id="ARBA00022989"/>
    </source>
</evidence>
<dbReference type="STRING" id="246404.A0A507EWQ1"/>
<dbReference type="OrthoDB" id="2136946at2759"/>
<dbReference type="SMART" id="SM00369">
    <property type="entry name" value="LRR_TYP"/>
    <property type="match status" value="3"/>
</dbReference>
<feature type="region of interest" description="Disordered" evidence="9">
    <location>
        <begin position="186"/>
        <end position="221"/>
    </location>
</feature>
<evidence type="ECO:0008006" key="13">
    <source>
        <dbReference type="Google" id="ProtNLM"/>
    </source>
</evidence>
<evidence type="ECO:0000313" key="11">
    <source>
        <dbReference type="EMBL" id="TPX67598.1"/>
    </source>
</evidence>
<dbReference type="GO" id="GO:0016020">
    <property type="term" value="C:membrane"/>
    <property type="evidence" value="ECO:0007669"/>
    <property type="project" value="UniProtKB-SubCell"/>
</dbReference>
<dbReference type="GO" id="GO:0051707">
    <property type="term" value="P:response to other organism"/>
    <property type="evidence" value="ECO:0007669"/>
    <property type="project" value="UniProtKB-ARBA"/>
</dbReference>
<dbReference type="Gene3D" id="3.80.10.10">
    <property type="entry name" value="Ribonuclease Inhibitor"/>
    <property type="match status" value="2"/>
</dbReference>
<keyword evidence="5" id="KW-0677">Repeat</keyword>
<dbReference type="FunFam" id="3.80.10.10:FF:000453">
    <property type="entry name" value="Leucine-rich receptor-like protein kinase family protein"/>
    <property type="match status" value="1"/>
</dbReference>
<evidence type="ECO:0000313" key="12">
    <source>
        <dbReference type="Proteomes" id="UP000320333"/>
    </source>
</evidence>
<comment type="subcellular location">
    <subcellularLocation>
        <location evidence="1">Membrane</location>
        <topology evidence="1">Single-pass membrane protein</topology>
    </subcellularLocation>
</comment>
<evidence type="ECO:0000256" key="10">
    <source>
        <dbReference type="SAM" id="Phobius"/>
    </source>
</evidence>
<feature type="transmembrane region" description="Helical" evidence="10">
    <location>
        <begin position="680"/>
        <end position="701"/>
    </location>
</feature>
<evidence type="ECO:0000256" key="1">
    <source>
        <dbReference type="ARBA" id="ARBA00004167"/>
    </source>
</evidence>
<sequence length="926" mass="99650">MSMPPPNQVQTAQPTSQKAANNATPIRKSNSTSKPHSRRRAQQPLAAPQIPLSMPSASAPVFSTSDLTQLSFGTPIASPAKDANVQTPQIQLPTPLMDDTQNSMLYLLSNAPDSTHTNANPASMNDQQVKHEPEAGTTSEAKSGDKVAIRTDSEISSCSTISAQTVPGGPCLDEVLRSFKQQAANGIGGQVSGASEMPSNKQTKSPGQRAPQAGQQHAKYGAPYSRNVLGRETAMSNNPINKNRTFSQPPTTPKNFHTAQLQQQTRRVNMPAKMSLNGSQILNQANVPFVNSGSTKFQCQLPTHMSQYQQFQQQQHHSHPHLQRQQSLQQQGLTKQELYVQYCLMTGYQDAYYEDFWSDYFGLPVFNAHGSPQGIEADAAFPAQTATVLATFKEELSSNQLQGNIPTEFGLLTSLTWLSLWGNQLTGTIPTELGRLTRLQYVNHSDRTWPSYESHVAVGVLHWMIFSLFNQTSSALYNNQLTGTVPTELGRLASLTWLSLNGNQLSGTIPTELGQLTGLTNLELNVNRLTGTIPTELGRLTSLQFLRLNANNLSGKFPCELGNLKSLTVVNFAGNALESTNFNSQQLSQSCASTLSAPALTASSTTTVAASSTTTVAASSTTAVAASSTTTVAASNPGDTTVTSFNPGVTSLNSVTTFTSFIPSVDNKSTTDQQQTSAPIIGEVAGAAVFLCVIVAICVWFRRKSVKKESPLRASAMDEGQATFGTSVEIIEASAPTTAVAAALGDFLVAGKLAAPPEKVGLFDRLEELSHDRKLDRTFEASDKGRVPDSKVGIVSEYSGGASDKGQHTVWISPTELSSKRFPINQSSVSPPVAFALSNETNLSSSHHIAPPINPKDWSKDEFGQWMLERSKDQWTSAVDAGEAIVSWLKIDTVGQILLFEEAIAELQRQSAQQSALAQENPPSYE</sequence>
<dbReference type="PANTHER" id="PTHR48054">
    <property type="entry name" value="RECEPTOR KINASE-LIKE PROTEIN XA21"/>
    <property type="match status" value="1"/>
</dbReference>
<evidence type="ECO:0000256" key="9">
    <source>
        <dbReference type="SAM" id="MobiDB-lite"/>
    </source>
</evidence>
<dbReference type="Proteomes" id="UP000320333">
    <property type="component" value="Unassembled WGS sequence"/>
</dbReference>
<keyword evidence="4" id="KW-0732">Signal</keyword>
<comment type="caution">
    <text evidence="11">The sequence shown here is derived from an EMBL/GenBank/DDBJ whole genome shotgun (WGS) entry which is preliminary data.</text>
</comment>
<dbReference type="GO" id="GO:0009791">
    <property type="term" value="P:post-embryonic development"/>
    <property type="evidence" value="ECO:0007669"/>
    <property type="project" value="UniProtKB-ARBA"/>
</dbReference>
<evidence type="ECO:0000256" key="7">
    <source>
        <dbReference type="ARBA" id="ARBA00023136"/>
    </source>
</evidence>
<dbReference type="Pfam" id="PF00560">
    <property type="entry name" value="LRR_1"/>
    <property type="match status" value="3"/>
</dbReference>
<protein>
    <recommendedName>
        <fullName evidence="13">L domain-like protein</fullName>
    </recommendedName>
</protein>
<accession>A0A507EWQ1</accession>
<dbReference type="PANTHER" id="PTHR48054:SF94">
    <property type="entry name" value="LEUCINE-RICH REPEAT RECEPTOR-LIKE PROTEIN FASCIATED EAR2"/>
    <property type="match status" value="1"/>
</dbReference>
<dbReference type="InterPro" id="IPR001611">
    <property type="entry name" value="Leu-rich_rpt"/>
</dbReference>
<keyword evidence="2" id="KW-0433">Leucine-rich repeat</keyword>
<feature type="region of interest" description="Disordered" evidence="9">
    <location>
        <begin position="114"/>
        <end position="148"/>
    </location>
</feature>
<gene>
    <name evidence="11" type="ORF">CcCBS67573_g07467</name>
</gene>
<evidence type="ECO:0000256" key="3">
    <source>
        <dbReference type="ARBA" id="ARBA00022692"/>
    </source>
</evidence>
<keyword evidence="12" id="KW-1185">Reference proteome</keyword>
<keyword evidence="8" id="KW-0325">Glycoprotein</keyword>
<feature type="region of interest" description="Disordered" evidence="9">
    <location>
        <begin position="1"/>
        <end position="59"/>
    </location>
</feature>
<evidence type="ECO:0000256" key="2">
    <source>
        <dbReference type="ARBA" id="ARBA00022614"/>
    </source>
</evidence>
<dbReference type="AlphaFoldDB" id="A0A507EWQ1"/>
<keyword evidence="6 10" id="KW-1133">Transmembrane helix</keyword>
<dbReference type="InterPro" id="IPR032675">
    <property type="entry name" value="LRR_dom_sf"/>
</dbReference>
<evidence type="ECO:0000256" key="4">
    <source>
        <dbReference type="ARBA" id="ARBA00022729"/>
    </source>
</evidence>
<reference evidence="11 12" key="1">
    <citation type="journal article" date="2019" name="Sci. Rep.">
        <title>Comparative genomics of chytrid fungi reveal insights into the obligate biotrophic and pathogenic lifestyle of Synchytrium endobioticum.</title>
        <authorList>
            <person name="van de Vossenberg B.T.L.H."/>
            <person name="Warris S."/>
            <person name="Nguyen H.D.T."/>
            <person name="van Gent-Pelzer M.P.E."/>
            <person name="Joly D.L."/>
            <person name="van de Geest H.C."/>
            <person name="Bonants P.J.M."/>
            <person name="Smith D.S."/>
            <person name="Levesque C.A."/>
            <person name="van der Lee T.A.J."/>
        </authorList>
    </citation>
    <scope>NUCLEOTIDE SEQUENCE [LARGE SCALE GENOMIC DNA]</scope>
    <source>
        <strain evidence="11 12">CBS 675.73</strain>
    </source>
</reference>
<evidence type="ECO:0000256" key="8">
    <source>
        <dbReference type="ARBA" id="ARBA00023180"/>
    </source>
</evidence>